<evidence type="ECO:0000256" key="3">
    <source>
        <dbReference type="ARBA" id="ARBA00023242"/>
    </source>
</evidence>
<dbReference type="OrthoDB" id="26282at2759"/>
<evidence type="ECO:0000256" key="2">
    <source>
        <dbReference type="ARBA" id="ARBA00022737"/>
    </source>
</evidence>
<dbReference type="SMART" id="SM00386">
    <property type="entry name" value="HAT"/>
    <property type="match status" value="5"/>
</dbReference>
<feature type="domain" description="Suppressor of forked" evidence="4">
    <location>
        <begin position="32"/>
        <end position="253"/>
    </location>
</feature>
<evidence type="ECO:0000313" key="5">
    <source>
        <dbReference type="EMBL" id="VDO98253.1"/>
    </source>
</evidence>
<dbReference type="InterPro" id="IPR003107">
    <property type="entry name" value="HAT"/>
</dbReference>
<keyword evidence="2" id="KW-0677">Repeat</keyword>
<accession>A0A183IG54</accession>
<reference evidence="5 6" key="2">
    <citation type="submission" date="2018-11" db="EMBL/GenBank/DDBJ databases">
        <authorList>
            <consortium name="Pathogen Informatics"/>
        </authorList>
    </citation>
    <scope>NUCLEOTIDE SEQUENCE [LARGE SCALE GENOMIC DNA]</scope>
</reference>
<keyword evidence="3" id="KW-0539">Nucleus</keyword>
<gene>
    <name evidence="5" type="ORF">SBAD_LOCUS2598</name>
</gene>
<dbReference type="EMBL" id="UZAM01007313">
    <property type="protein sequence ID" value="VDO98253.1"/>
    <property type="molecule type" value="Genomic_DNA"/>
</dbReference>
<dbReference type="PANTHER" id="PTHR19980:SF0">
    <property type="entry name" value="CLEAVAGE STIMULATION FACTOR SUBUNIT 3"/>
    <property type="match status" value="1"/>
</dbReference>
<reference evidence="7" key="1">
    <citation type="submission" date="2016-06" db="UniProtKB">
        <authorList>
            <consortium name="WormBaseParasite"/>
        </authorList>
    </citation>
    <scope>IDENTIFICATION</scope>
</reference>
<name>A0A183IG54_9BILA</name>
<protein>
    <submittedName>
        <fullName evidence="7">Suf domain-containing protein</fullName>
    </submittedName>
</protein>
<dbReference type="InterPro" id="IPR008847">
    <property type="entry name" value="Suf"/>
</dbReference>
<dbReference type="AlphaFoldDB" id="A0A183IG54"/>
<dbReference type="SUPFAM" id="SSF48452">
    <property type="entry name" value="TPR-like"/>
    <property type="match status" value="1"/>
</dbReference>
<evidence type="ECO:0000313" key="6">
    <source>
        <dbReference type="Proteomes" id="UP000270296"/>
    </source>
</evidence>
<proteinExistence type="predicted"/>
<organism evidence="7">
    <name type="scientific">Soboliphyme baturini</name>
    <dbReference type="NCBI Taxonomy" id="241478"/>
    <lineage>
        <taxon>Eukaryota</taxon>
        <taxon>Metazoa</taxon>
        <taxon>Ecdysozoa</taxon>
        <taxon>Nematoda</taxon>
        <taxon>Enoplea</taxon>
        <taxon>Dorylaimia</taxon>
        <taxon>Dioctophymatida</taxon>
        <taxon>Dioctophymatoidea</taxon>
        <taxon>Soboliphymatidae</taxon>
        <taxon>Soboliphyme</taxon>
    </lineage>
</organism>
<dbReference type="WBParaSite" id="SBAD_0000272801-mRNA-1">
    <property type="protein sequence ID" value="SBAD_0000272801-mRNA-1"/>
    <property type="gene ID" value="SBAD_0000272801"/>
</dbReference>
<evidence type="ECO:0000313" key="7">
    <source>
        <dbReference type="WBParaSite" id="SBAD_0000272801-mRNA-1"/>
    </source>
</evidence>
<sequence length="262" mass="30375">MAGIIAVISPERRVEQNPFDVEAWNLLLRDAQLFHKCLIKVLNIDLWKCYLNYVRDTKGHLPSFREKMAQAYDFALEKVGLDTLSYQIYADYIAFLKSVPAVGSYAENQKISAVRKVFHRGIVTPLFNIEQIWGEYCTFEKSVNSVLAEKLIADKGRDYQNARRVSKAMENVTRGLNRNMISVPPRGTPPEMKQVDLWKKYVQWEKSNPLQTEDYSLYTRRVVYAYEQALLCLGYHPDMWYEAAVFMQEASKSLAEKGVCIY</sequence>
<evidence type="ECO:0000256" key="1">
    <source>
        <dbReference type="ARBA" id="ARBA00004123"/>
    </source>
</evidence>
<evidence type="ECO:0000259" key="4">
    <source>
        <dbReference type="Pfam" id="PF05843"/>
    </source>
</evidence>
<dbReference type="InterPro" id="IPR045243">
    <property type="entry name" value="Rna14-like"/>
</dbReference>
<dbReference type="GO" id="GO:0005634">
    <property type="term" value="C:nucleus"/>
    <property type="evidence" value="ECO:0007669"/>
    <property type="project" value="UniProtKB-SubCell"/>
</dbReference>
<keyword evidence="6" id="KW-1185">Reference proteome</keyword>
<comment type="subcellular location">
    <subcellularLocation>
        <location evidence="1">Nucleus</location>
    </subcellularLocation>
</comment>
<dbReference type="GO" id="GO:0003729">
    <property type="term" value="F:mRNA binding"/>
    <property type="evidence" value="ECO:0007669"/>
    <property type="project" value="TreeGrafter"/>
</dbReference>
<dbReference type="Proteomes" id="UP000270296">
    <property type="component" value="Unassembled WGS sequence"/>
</dbReference>
<dbReference type="InterPro" id="IPR011990">
    <property type="entry name" value="TPR-like_helical_dom_sf"/>
</dbReference>
<dbReference type="PANTHER" id="PTHR19980">
    <property type="entry name" value="RNA CLEAVAGE STIMULATION FACTOR"/>
    <property type="match status" value="1"/>
</dbReference>
<dbReference type="Gene3D" id="1.25.40.1040">
    <property type="match status" value="1"/>
</dbReference>
<dbReference type="GO" id="GO:0031124">
    <property type="term" value="P:mRNA 3'-end processing"/>
    <property type="evidence" value="ECO:0007669"/>
    <property type="project" value="InterPro"/>
</dbReference>
<dbReference type="Pfam" id="PF05843">
    <property type="entry name" value="Suf"/>
    <property type="match status" value="1"/>
</dbReference>